<dbReference type="FunFam" id="3.20.20.20:FF:000006">
    <property type="entry name" value="Dihydropteroate synthase"/>
    <property type="match status" value="1"/>
</dbReference>
<comment type="similarity">
    <text evidence="4 12">Belongs to the DHPS family.</text>
</comment>
<evidence type="ECO:0000313" key="15">
    <source>
        <dbReference type="EMBL" id="THG29585.1"/>
    </source>
</evidence>
<keyword evidence="7 12" id="KW-0808">Transferase</keyword>
<evidence type="ECO:0000256" key="12">
    <source>
        <dbReference type="RuleBase" id="RU361205"/>
    </source>
</evidence>
<keyword evidence="16" id="KW-1185">Reference proteome</keyword>
<comment type="catalytic activity">
    <reaction evidence="1">
        <text>(7,8-dihydropterin-6-yl)methyl diphosphate + 4-aminobenzoate = 7,8-dihydropteroate + diphosphate</text>
        <dbReference type="Rhea" id="RHEA:19949"/>
        <dbReference type="ChEBI" id="CHEBI:17836"/>
        <dbReference type="ChEBI" id="CHEBI:17839"/>
        <dbReference type="ChEBI" id="CHEBI:33019"/>
        <dbReference type="ChEBI" id="CHEBI:72950"/>
        <dbReference type="EC" id="2.5.1.15"/>
    </reaction>
</comment>
<comment type="pathway">
    <text evidence="3 12">Cofactor biosynthesis; tetrahydrofolate biosynthesis; 7,8-dihydrofolate from 2-amino-4-hydroxy-6-hydroxymethyl-7,8-dihydropteridine diphosphate and 4-aminobenzoate: step 1/2.</text>
</comment>
<gene>
    <name evidence="15" type="primary">folP</name>
    <name evidence="15" type="ORF">E6C64_12955</name>
</gene>
<evidence type="ECO:0000256" key="3">
    <source>
        <dbReference type="ARBA" id="ARBA00004763"/>
    </source>
</evidence>
<dbReference type="AlphaFoldDB" id="A0A4S4FJY9"/>
<evidence type="ECO:0000256" key="5">
    <source>
        <dbReference type="ARBA" id="ARBA00012458"/>
    </source>
</evidence>
<comment type="function">
    <text evidence="12">Catalyzes the condensation of para-aminobenzoate (pABA) with 6-hydroxymethyl-7,8-dihydropterin diphosphate (DHPt-PP) to form 7,8-dihydropteroate (H2Pte), the immediate precursor of folate derivatives.</text>
</comment>
<dbReference type="InterPro" id="IPR006390">
    <property type="entry name" value="DHP_synth_dom"/>
</dbReference>
<dbReference type="GO" id="GO:0046872">
    <property type="term" value="F:metal ion binding"/>
    <property type="evidence" value="ECO:0007669"/>
    <property type="project" value="UniProtKB-KW"/>
</dbReference>
<sequence length="343" mass="36094">MTLDAIGGHPAADRVRVSDLDVVNAADEQLVAPRIFGVLNVTPDSFSDGGRYLDVDAAVAHGLRLVADGAVIVDVGGESTRPGAERVSAAEERDRVLPVIRLLRAEGVRVSIDTLRASTAEASVEAGASVINDVSGGLADPDMASVAARAGALGVDFVAMHWRGHSTEMDRLATYADVVLDVRRELGTRVDDLIAHGVPAERIILDPGLGFAKTAEHNWQLLGRLAELQSLGFRMLVGASRKRFLGAVVGADVPVEDRDLPTAVISALSAQAGAWGVRVHDVRSTRVALDVAAAWRSGSVRRDGPQVDGADLSESEIGATRIGSDEDRESLGSLNDVSRGEPR</sequence>
<evidence type="ECO:0000256" key="10">
    <source>
        <dbReference type="ARBA" id="ARBA00022909"/>
    </source>
</evidence>
<evidence type="ECO:0000256" key="11">
    <source>
        <dbReference type="ARBA" id="ARBA00030193"/>
    </source>
</evidence>
<dbReference type="InterPro" id="IPR011005">
    <property type="entry name" value="Dihydropteroate_synth-like_sf"/>
</dbReference>
<organism evidence="15 16">
    <name type="scientific">Naasia lichenicola</name>
    <dbReference type="NCBI Taxonomy" id="2565933"/>
    <lineage>
        <taxon>Bacteria</taxon>
        <taxon>Bacillati</taxon>
        <taxon>Actinomycetota</taxon>
        <taxon>Actinomycetes</taxon>
        <taxon>Micrococcales</taxon>
        <taxon>Microbacteriaceae</taxon>
        <taxon>Naasia</taxon>
    </lineage>
</organism>
<dbReference type="EC" id="2.5.1.15" evidence="5 12"/>
<reference evidence="15 16" key="1">
    <citation type="submission" date="2019-04" db="EMBL/GenBank/DDBJ databases">
        <authorList>
            <person name="Jiang L."/>
        </authorList>
    </citation>
    <scope>NUCLEOTIDE SEQUENCE [LARGE SCALE GENOMIC DNA]</scope>
    <source>
        <strain evidence="15 16">YIM 131853</strain>
    </source>
</reference>
<dbReference type="EMBL" id="SSSM01000005">
    <property type="protein sequence ID" value="THG29585.1"/>
    <property type="molecule type" value="Genomic_DNA"/>
</dbReference>
<feature type="region of interest" description="Disordered" evidence="13">
    <location>
        <begin position="300"/>
        <end position="343"/>
    </location>
</feature>
<accession>A0A4S4FJY9</accession>
<dbReference type="GO" id="GO:0004156">
    <property type="term" value="F:dihydropteroate synthase activity"/>
    <property type="evidence" value="ECO:0007669"/>
    <property type="project" value="UniProtKB-EC"/>
</dbReference>
<comment type="caution">
    <text evidence="15">The sequence shown here is derived from an EMBL/GenBank/DDBJ whole genome shotgun (WGS) entry which is preliminary data.</text>
</comment>
<proteinExistence type="inferred from homology"/>
<dbReference type="PANTHER" id="PTHR20941">
    <property type="entry name" value="FOLATE SYNTHESIS PROTEINS"/>
    <property type="match status" value="1"/>
</dbReference>
<dbReference type="GO" id="GO:0005829">
    <property type="term" value="C:cytosol"/>
    <property type="evidence" value="ECO:0007669"/>
    <property type="project" value="TreeGrafter"/>
</dbReference>
<dbReference type="PROSITE" id="PS00792">
    <property type="entry name" value="DHPS_1"/>
    <property type="match status" value="1"/>
</dbReference>
<evidence type="ECO:0000256" key="2">
    <source>
        <dbReference type="ARBA" id="ARBA00001946"/>
    </source>
</evidence>
<dbReference type="GO" id="GO:0046654">
    <property type="term" value="P:tetrahydrofolate biosynthetic process"/>
    <property type="evidence" value="ECO:0007669"/>
    <property type="project" value="UniProtKB-UniPathway"/>
</dbReference>
<evidence type="ECO:0000256" key="13">
    <source>
        <dbReference type="SAM" id="MobiDB-lite"/>
    </source>
</evidence>
<evidence type="ECO:0000313" key="16">
    <source>
        <dbReference type="Proteomes" id="UP000309133"/>
    </source>
</evidence>
<dbReference type="OrthoDB" id="9811744at2"/>
<evidence type="ECO:0000256" key="7">
    <source>
        <dbReference type="ARBA" id="ARBA00022679"/>
    </source>
</evidence>
<dbReference type="Proteomes" id="UP000309133">
    <property type="component" value="Unassembled WGS sequence"/>
</dbReference>
<dbReference type="PROSITE" id="PS50972">
    <property type="entry name" value="PTERIN_BINDING"/>
    <property type="match status" value="1"/>
</dbReference>
<evidence type="ECO:0000256" key="4">
    <source>
        <dbReference type="ARBA" id="ARBA00009503"/>
    </source>
</evidence>
<dbReference type="InterPro" id="IPR045031">
    <property type="entry name" value="DHP_synth-like"/>
</dbReference>
<dbReference type="UniPathway" id="UPA00077">
    <property type="reaction ID" value="UER00156"/>
</dbReference>
<evidence type="ECO:0000256" key="9">
    <source>
        <dbReference type="ARBA" id="ARBA00022842"/>
    </source>
</evidence>
<dbReference type="InterPro" id="IPR000489">
    <property type="entry name" value="Pterin-binding_dom"/>
</dbReference>
<evidence type="ECO:0000259" key="14">
    <source>
        <dbReference type="PROSITE" id="PS50972"/>
    </source>
</evidence>
<dbReference type="SUPFAM" id="SSF51717">
    <property type="entry name" value="Dihydropteroate synthetase-like"/>
    <property type="match status" value="1"/>
</dbReference>
<dbReference type="NCBIfam" id="TIGR01496">
    <property type="entry name" value="DHPS"/>
    <property type="match status" value="1"/>
</dbReference>
<dbReference type="PANTHER" id="PTHR20941:SF1">
    <property type="entry name" value="FOLIC ACID SYNTHESIS PROTEIN FOL1"/>
    <property type="match status" value="1"/>
</dbReference>
<evidence type="ECO:0000256" key="1">
    <source>
        <dbReference type="ARBA" id="ARBA00000012"/>
    </source>
</evidence>
<dbReference type="Gene3D" id="3.20.20.20">
    <property type="entry name" value="Dihydropteroate synthase-like"/>
    <property type="match status" value="1"/>
</dbReference>
<keyword evidence="9 12" id="KW-0460">Magnesium</keyword>
<protein>
    <recommendedName>
        <fullName evidence="6 12">Dihydropteroate synthase</fullName>
        <shortName evidence="12">DHPS</shortName>
        <ecNumber evidence="5 12">2.5.1.15</ecNumber>
    </recommendedName>
    <alternativeName>
        <fullName evidence="11 12">Dihydropteroate pyrophosphorylase</fullName>
    </alternativeName>
</protein>
<name>A0A4S4FJY9_9MICO</name>
<keyword evidence="8 12" id="KW-0479">Metal-binding</keyword>
<evidence type="ECO:0000256" key="6">
    <source>
        <dbReference type="ARBA" id="ARBA00016919"/>
    </source>
</evidence>
<evidence type="ECO:0000256" key="8">
    <source>
        <dbReference type="ARBA" id="ARBA00022723"/>
    </source>
</evidence>
<dbReference type="CDD" id="cd00739">
    <property type="entry name" value="DHPS"/>
    <property type="match status" value="1"/>
</dbReference>
<feature type="domain" description="Pterin-binding" evidence="14">
    <location>
        <begin position="33"/>
        <end position="290"/>
    </location>
</feature>
<keyword evidence="10 12" id="KW-0289">Folate biosynthesis</keyword>
<dbReference type="GO" id="GO:0046656">
    <property type="term" value="P:folic acid biosynthetic process"/>
    <property type="evidence" value="ECO:0007669"/>
    <property type="project" value="UniProtKB-KW"/>
</dbReference>
<comment type="cofactor">
    <cofactor evidence="2 12">
        <name>Mg(2+)</name>
        <dbReference type="ChEBI" id="CHEBI:18420"/>
    </cofactor>
</comment>
<dbReference type="Pfam" id="PF00809">
    <property type="entry name" value="Pterin_bind"/>
    <property type="match status" value="1"/>
</dbReference>
<dbReference type="PROSITE" id="PS00793">
    <property type="entry name" value="DHPS_2"/>
    <property type="match status" value="1"/>
</dbReference>